<dbReference type="EMBL" id="LWHJ01000029">
    <property type="protein sequence ID" value="OAQ38991.1"/>
    <property type="molecule type" value="Genomic_DNA"/>
</dbReference>
<dbReference type="InterPro" id="IPR015421">
    <property type="entry name" value="PyrdxlP-dep_Trfase_major"/>
</dbReference>
<evidence type="ECO:0000313" key="4">
    <source>
        <dbReference type="EMBL" id="OAQ38991.1"/>
    </source>
</evidence>
<comment type="caution">
    <text evidence="4">The sequence shown here is derived from an EMBL/GenBank/DDBJ whole genome shotgun (WGS) entry which is preliminary data.</text>
</comment>
<dbReference type="GO" id="GO:0000271">
    <property type="term" value="P:polysaccharide biosynthetic process"/>
    <property type="evidence" value="ECO:0007669"/>
    <property type="project" value="TreeGrafter"/>
</dbReference>
<keyword evidence="4" id="KW-0032">Aminotransferase</keyword>
<dbReference type="Proteomes" id="UP000078459">
    <property type="component" value="Unassembled WGS sequence"/>
</dbReference>
<dbReference type="SUPFAM" id="SSF53383">
    <property type="entry name" value="PLP-dependent transferases"/>
    <property type="match status" value="1"/>
</dbReference>
<evidence type="ECO:0000256" key="2">
    <source>
        <dbReference type="PIRSR" id="PIRSR000390-2"/>
    </source>
</evidence>
<reference evidence="4 5" key="1">
    <citation type="submission" date="2016-04" db="EMBL/GenBank/DDBJ databases">
        <authorList>
            <person name="Evans L.H."/>
            <person name="Alamgir A."/>
            <person name="Owens N."/>
            <person name="Weber N.D."/>
            <person name="Virtaneva K."/>
            <person name="Barbian K."/>
            <person name="Babar A."/>
            <person name="Rosenke K."/>
        </authorList>
    </citation>
    <scope>NUCLEOTIDE SEQUENCE [LARGE SCALE GENOMIC DNA]</scope>
    <source>
        <strain evidence="4 5">CCM 8644</strain>
    </source>
</reference>
<dbReference type="STRING" id="1826909.A5893_12250"/>
<dbReference type="PANTHER" id="PTHR30244:SF42">
    <property type="entry name" value="UDP-2-ACETAMIDO-2-DEOXY-3-OXO-D-GLUCURONATE AMINOTRANSFERASE"/>
    <property type="match status" value="1"/>
</dbReference>
<keyword evidence="2 3" id="KW-0663">Pyridoxal phosphate</keyword>
<comment type="similarity">
    <text evidence="3">Belongs to the DegT/DnrJ/EryC1 family.</text>
</comment>
<dbReference type="InterPro" id="IPR015424">
    <property type="entry name" value="PyrdxlP-dep_Trfase"/>
</dbReference>
<dbReference type="PANTHER" id="PTHR30244">
    <property type="entry name" value="TRANSAMINASE"/>
    <property type="match status" value="1"/>
</dbReference>
<sequence>MIDLAAEYKLLQPILLPKINQVLENGNYIQGLEVKLFEKELANYLGIKHVISCGNGTDALQIALMAIDIKAGDEVIIPAFSYIAVAEVVCLLGATPVFVDVDEKYFQLNNNLVEEAITTKTKAIIPVHLFGQCGDMKTLLDIAERHQISIIEDTAQASGGNYLLINKEVFLGGLGKIGCTSFFPTKNLSCFGDGGAVFTNDDELAKKIRMIANHGQLEKYNHQIVGVNSRLDTLQAVILSEKLKNLDDNLSIKKKLAGFYHYQLRDVAQIELPFIHENANHTWHQYTIKVKNGQRDSLKSYLKEKGIDAMVYYPMPLAKQNAYSNFQSNAPIAEKLCFSVLSLPIHPLLKEEEITYICNSIKQFFNA</sequence>
<dbReference type="GO" id="GO:0030170">
    <property type="term" value="F:pyridoxal phosphate binding"/>
    <property type="evidence" value="ECO:0007669"/>
    <property type="project" value="TreeGrafter"/>
</dbReference>
<accession>A0A179DD74</accession>
<dbReference type="Gene3D" id="3.90.1150.10">
    <property type="entry name" value="Aspartate Aminotransferase, domain 1"/>
    <property type="match status" value="1"/>
</dbReference>
<organism evidence="4 5">
    <name type="scientific">Pedobacter psychrophilus</name>
    <dbReference type="NCBI Taxonomy" id="1826909"/>
    <lineage>
        <taxon>Bacteria</taxon>
        <taxon>Pseudomonadati</taxon>
        <taxon>Bacteroidota</taxon>
        <taxon>Sphingobacteriia</taxon>
        <taxon>Sphingobacteriales</taxon>
        <taxon>Sphingobacteriaceae</taxon>
        <taxon>Pedobacter</taxon>
    </lineage>
</organism>
<proteinExistence type="inferred from homology"/>
<dbReference type="GO" id="GO:0008483">
    <property type="term" value="F:transaminase activity"/>
    <property type="evidence" value="ECO:0007669"/>
    <property type="project" value="UniProtKB-KW"/>
</dbReference>
<dbReference type="InterPro" id="IPR000653">
    <property type="entry name" value="DegT/StrS_aminotransferase"/>
</dbReference>
<dbReference type="Pfam" id="PF01041">
    <property type="entry name" value="DegT_DnrJ_EryC1"/>
    <property type="match status" value="1"/>
</dbReference>
<dbReference type="Gene3D" id="3.40.640.10">
    <property type="entry name" value="Type I PLP-dependent aspartate aminotransferase-like (Major domain)"/>
    <property type="match status" value="1"/>
</dbReference>
<feature type="active site" description="Proton acceptor" evidence="1">
    <location>
        <position position="186"/>
    </location>
</feature>
<evidence type="ECO:0000256" key="3">
    <source>
        <dbReference type="RuleBase" id="RU004508"/>
    </source>
</evidence>
<dbReference type="AlphaFoldDB" id="A0A179DD74"/>
<dbReference type="InterPro" id="IPR015422">
    <property type="entry name" value="PyrdxlP-dep_Trfase_small"/>
</dbReference>
<keyword evidence="5" id="KW-1185">Reference proteome</keyword>
<dbReference type="CDD" id="cd00616">
    <property type="entry name" value="AHBA_syn"/>
    <property type="match status" value="1"/>
</dbReference>
<reference evidence="4 5" key="2">
    <citation type="submission" date="2016-06" db="EMBL/GenBank/DDBJ databases">
        <title>Pedobacter psychrophilus sp. nov., isolated from Antarctic fragmentary rock.</title>
        <authorList>
            <person name="Svec P."/>
        </authorList>
    </citation>
    <scope>NUCLEOTIDE SEQUENCE [LARGE SCALE GENOMIC DNA]</scope>
    <source>
        <strain evidence="4 5">CCM 8644</strain>
    </source>
</reference>
<keyword evidence="4" id="KW-0808">Transferase</keyword>
<evidence type="ECO:0000256" key="1">
    <source>
        <dbReference type="PIRSR" id="PIRSR000390-1"/>
    </source>
</evidence>
<evidence type="ECO:0000313" key="5">
    <source>
        <dbReference type="Proteomes" id="UP000078459"/>
    </source>
</evidence>
<dbReference type="PIRSF" id="PIRSF000390">
    <property type="entry name" value="PLP_StrS"/>
    <property type="match status" value="1"/>
</dbReference>
<dbReference type="OrthoDB" id="9804264at2"/>
<name>A0A179DD74_9SPHI</name>
<gene>
    <name evidence="4" type="ORF">A5893_12250</name>
</gene>
<feature type="modified residue" description="N6-(pyridoxal phosphate)lysine" evidence="2">
    <location>
        <position position="186"/>
    </location>
</feature>
<protein>
    <submittedName>
        <fullName evidence="4">DegT/DnrJ/EryC1/StrS aminotransferase</fullName>
    </submittedName>
</protein>